<feature type="transmembrane region" description="Helical" evidence="6">
    <location>
        <begin position="337"/>
        <end position="358"/>
    </location>
</feature>
<feature type="transmembrane region" description="Helical" evidence="6">
    <location>
        <begin position="81"/>
        <end position="100"/>
    </location>
</feature>
<dbReference type="FunFam" id="1.20.1250.20:FF:000172">
    <property type="entry name" value="MFS multidrug resistance transporter"/>
    <property type="match status" value="1"/>
</dbReference>
<keyword evidence="2" id="KW-0813">Transport</keyword>
<protein>
    <submittedName>
        <fullName evidence="8">MFS general substrate transporter</fullName>
    </submittedName>
</protein>
<dbReference type="CDD" id="cd17323">
    <property type="entry name" value="MFS_Tpo1_MDR_like"/>
    <property type="match status" value="1"/>
</dbReference>
<dbReference type="STRING" id="1314790.A0A1Y1XYF9"/>
<dbReference type="PANTHER" id="PTHR23502">
    <property type="entry name" value="MAJOR FACILITATOR SUPERFAMILY"/>
    <property type="match status" value="1"/>
</dbReference>
<dbReference type="AlphaFoldDB" id="A0A1Y1XYF9"/>
<evidence type="ECO:0000256" key="1">
    <source>
        <dbReference type="ARBA" id="ARBA00004141"/>
    </source>
</evidence>
<keyword evidence="3 6" id="KW-0812">Transmembrane</keyword>
<name>A0A1Y1XYF9_9FUNG</name>
<keyword evidence="4 6" id="KW-1133">Transmembrane helix</keyword>
<evidence type="ECO:0000313" key="8">
    <source>
        <dbReference type="EMBL" id="ORX90394.1"/>
    </source>
</evidence>
<comment type="caution">
    <text evidence="8">The sequence shown here is derived from an EMBL/GenBank/DDBJ whole genome shotgun (WGS) entry which is preliminary data.</text>
</comment>
<feature type="transmembrane region" description="Helical" evidence="6">
    <location>
        <begin position="267"/>
        <end position="287"/>
    </location>
</feature>
<keyword evidence="5 6" id="KW-0472">Membrane</keyword>
<feature type="transmembrane region" description="Helical" evidence="6">
    <location>
        <begin position="50"/>
        <end position="69"/>
    </location>
</feature>
<dbReference type="PANTHER" id="PTHR23502:SF51">
    <property type="entry name" value="QUINIDINE RESISTANCE PROTEIN 1-RELATED"/>
    <property type="match status" value="1"/>
</dbReference>
<dbReference type="FunCoup" id="A0A1Y1XYF9">
    <property type="interactions" value="21"/>
</dbReference>
<feature type="transmembrane region" description="Helical" evidence="6">
    <location>
        <begin position="224"/>
        <end position="247"/>
    </location>
</feature>
<dbReference type="PROSITE" id="PS50850">
    <property type="entry name" value="MFS"/>
    <property type="match status" value="1"/>
</dbReference>
<evidence type="ECO:0000313" key="9">
    <source>
        <dbReference type="Proteomes" id="UP000193498"/>
    </source>
</evidence>
<feature type="transmembrane region" description="Helical" evidence="6">
    <location>
        <begin position="379"/>
        <end position="396"/>
    </location>
</feature>
<evidence type="ECO:0000256" key="2">
    <source>
        <dbReference type="ARBA" id="ARBA00022448"/>
    </source>
</evidence>
<comment type="subcellular location">
    <subcellularLocation>
        <location evidence="1">Membrane</location>
        <topology evidence="1">Multi-pass membrane protein</topology>
    </subcellularLocation>
</comment>
<keyword evidence="9" id="KW-1185">Reference proteome</keyword>
<dbReference type="SUPFAM" id="SSF103473">
    <property type="entry name" value="MFS general substrate transporter"/>
    <property type="match status" value="1"/>
</dbReference>
<feature type="transmembrane region" description="Helical" evidence="6">
    <location>
        <begin position="106"/>
        <end position="128"/>
    </location>
</feature>
<reference evidence="8 9" key="1">
    <citation type="submission" date="2016-07" db="EMBL/GenBank/DDBJ databases">
        <title>Pervasive Adenine N6-methylation of Active Genes in Fungi.</title>
        <authorList>
            <consortium name="DOE Joint Genome Institute"/>
            <person name="Mondo S.J."/>
            <person name="Dannebaum R.O."/>
            <person name="Kuo R.C."/>
            <person name="Labutti K."/>
            <person name="Haridas S."/>
            <person name="Kuo A."/>
            <person name="Salamov A."/>
            <person name="Ahrendt S.R."/>
            <person name="Lipzen A."/>
            <person name="Sullivan W."/>
            <person name="Andreopoulos W.B."/>
            <person name="Clum A."/>
            <person name="Lindquist E."/>
            <person name="Daum C."/>
            <person name="Ramamoorthy G.K."/>
            <person name="Gryganskyi A."/>
            <person name="Culley D."/>
            <person name="Magnuson J.K."/>
            <person name="James T.Y."/>
            <person name="O'Malley M.A."/>
            <person name="Stajich J.E."/>
            <person name="Spatafora J.W."/>
            <person name="Visel A."/>
            <person name="Grigoriev I.V."/>
        </authorList>
    </citation>
    <scope>NUCLEOTIDE SEQUENCE [LARGE SCALE GENOMIC DNA]</scope>
    <source>
        <strain evidence="8 9">CBS 931.73</strain>
    </source>
</reference>
<dbReference type="GO" id="GO:0005886">
    <property type="term" value="C:plasma membrane"/>
    <property type="evidence" value="ECO:0007669"/>
    <property type="project" value="TreeGrafter"/>
</dbReference>
<organism evidence="8 9">
    <name type="scientific">Basidiobolus meristosporus CBS 931.73</name>
    <dbReference type="NCBI Taxonomy" id="1314790"/>
    <lineage>
        <taxon>Eukaryota</taxon>
        <taxon>Fungi</taxon>
        <taxon>Fungi incertae sedis</taxon>
        <taxon>Zoopagomycota</taxon>
        <taxon>Entomophthoromycotina</taxon>
        <taxon>Basidiobolomycetes</taxon>
        <taxon>Basidiobolales</taxon>
        <taxon>Basidiobolaceae</taxon>
        <taxon>Basidiobolus</taxon>
    </lineage>
</organism>
<dbReference type="InterPro" id="IPR011701">
    <property type="entry name" value="MFS"/>
</dbReference>
<dbReference type="EMBL" id="MCFE01000383">
    <property type="protein sequence ID" value="ORX90394.1"/>
    <property type="molecule type" value="Genomic_DNA"/>
</dbReference>
<accession>A0A1Y1XYF9</accession>
<dbReference type="InParanoid" id="A0A1Y1XYF9"/>
<sequence>MCEIPEFSRRKKASIVVVVALAGMVGPISTNMFVPSLAKMREEFGMSESVGNLTVTVFMIFLAIAPLLWGPASDKVGRRAIYLISISIFIVASVICGFSINSAMMISMRGVQAIGSSAVLAIGAGTISDIFEPSERGTAFGLYYLGPLLGPVLGPVIGGILGDRAGWRVIFFMLAGLGLLVLVLIILALPETMPEIRARNYARQNNLTPPTVTKKVSIIQPLLMLQYPSAVMVILYACSILASVYSYTTSVPITFRSQYGLDTSQVGLLYLSSGVGNIIGALLGGRLSDYSLRKLRVKYQGTRIPPEARFNLVWFGSIFFPVSLLCYGWLVRFNVNIVGPLVTMFLIGFNSTYVFSNTSTYIVDIFPGYGASATATSNCLRYLSGAIASGIVSPLLDLMGPGWLFTGLALLTILMDGVLYIVYKHGERWRPNLS</sequence>
<evidence type="ECO:0000256" key="6">
    <source>
        <dbReference type="SAM" id="Phobius"/>
    </source>
</evidence>
<dbReference type="InterPro" id="IPR020846">
    <property type="entry name" value="MFS_dom"/>
</dbReference>
<gene>
    <name evidence="8" type="ORF">K493DRAFT_230742</name>
</gene>
<evidence type="ECO:0000259" key="7">
    <source>
        <dbReference type="PROSITE" id="PS50850"/>
    </source>
</evidence>
<dbReference type="Pfam" id="PF07690">
    <property type="entry name" value="MFS_1"/>
    <property type="match status" value="1"/>
</dbReference>
<feature type="transmembrane region" description="Helical" evidence="6">
    <location>
        <begin position="167"/>
        <end position="189"/>
    </location>
</feature>
<evidence type="ECO:0000256" key="5">
    <source>
        <dbReference type="ARBA" id="ARBA00023136"/>
    </source>
</evidence>
<dbReference type="OrthoDB" id="3936150at2759"/>
<feature type="transmembrane region" description="Helical" evidence="6">
    <location>
        <begin position="402"/>
        <end position="423"/>
    </location>
</feature>
<proteinExistence type="predicted"/>
<feature type="transmembrane region" description="Helical" evidence="6">
    <location>
        <begin position="12"/>
        <end position="30"/>
    </location>
</feature>
<evidence type="ECO:0000256" key="4">
    <source>
        <dbReference type="ARBA" id="ARBA00022989"/>
    </source>
</evidence>
<feature type="domain" description="Major facilitator superfamily (MFS) profile" evidence="7">
    <location>
        <begin position="15"/>
        <end position="427"/>
    </location>
</feature>
<evidence type="ECO:0000256" key="3">
    <source>
        <dbReference type="ARBA" id="ARBA00022692"/>
    </source>
</evidence>
<dbReference type="Proteomes" id="UP000193498">
    <property type="component" value="Unassembled WGS sequence"/>
</dbReference>
<dbReference type="GO" id="GO:0022857">
    <property type="term" value="F:transmembrane transporter activity"/>
    <property type="evidence" value="ECO:0007669"/>
    <property type="project" value="InterPro"/>
</dbReference>
<feature type="transmembrane region" description="Helical" evidence="6">
    <location>
        <begin position="140"/>
        <end position="161"/>
    </location>
</feature>
<dbReference type="InterPro" id="IPR036259">
    <property type="entry name" value="MFS_trans_sf"/>
</dbReference>
<feature type="transmembrane region" description="Helical" evidence="6">
    <location>
        <begin position="308"/>
        <end position="331"/>
    </location>
</feature>
<dbReference type="Gene3D" id="1.20.1720.10">
    <property type="entry name" value="Multidrug resistance protein D"/>
    <property type="match status" value="1"/>
</dbReference>